<dbReference type="PRINTS" id="PR00080">
    <property type="entry name" value="SDRFAMILY"/>
</dbReference>
<dbReference type="PANTHER" id="PTHR43976:SF16">
    <property type="entry name" value="SHORT-CHAIN DEHYDROGENASE_REDUCTASE FAMILY PROTEIN"/>
    <property type="match status" value="1"/>
</dbReference>
<proteinExistence type="inferred from homology"/>
<evidence type="ECO:0000313" key="4">
    <source>
        <dbReference type="EMBL" id="AKT41763.1"/>
    </source>
</evidence>
<dbReference type="NCBIfam" id="NF006114">
    <property type="entry name" value="PRK08263.1"/>
    <property type="match status" value="1"/>
</dbReference>
<sequence length="283" mass="30438">MATSLSRRTWFITGAGRGLGRAFTVAALEAGDEVVATVRKAEALSDLQEAHGERLQVLQLDVTERETVFEMVQRAIVAFGKLDVVVNNAGCGLVAAIEEAGEAEARAMMETNFFGALWVTQAVLPHLRARGAGHIVQISSVGGVGTMPTMGLYNASKWALEGFSEALAAEVASFGIRVTIAELGGFATDWAWGSMRFAEPLPAYDALRESVLGSAKVPWDMEAKGADTSAGTEVAAQALLAHVDRKDGPLRVLIGADAPEHLRVVLERRRDDYQKDARFRWPT</sequence>
<dbReference type="PANTHER" id="PTHR43976">
    <property type="entry name" value="SHORT CHAIN DEHYDROGENASE"/>
    <property type="match status" value="1"/>
</dbReference>
<dbReference type="InterPro" id="IPR051911">
    <property type="entry name" value="SDR_oxidoreductase"/>
</dbReference>
<dbReference type="PROSITE" id="PS00061">
    <property type="entry name" value="ADH_SHORT"/>
    <property type="match status" value="1"/>
</dbReference>
<dbReference type="STRING" id="52.CMC5_059740"/>
<dbReference type="CDD" id="cd05374">
    <property type="entry name" value="17beta-HSD-like_SDR_c"/>
    <property type="match status" value="1"/>
</dbReference>
<dbReference type="Proteomes" id="UP000067626">
    <property type="component" value="Chromosome"/>
</dbReference>
<dbReference type="OrthoDB" id="9793825at2"/>
<dbReference type="SUPFAM" id="SSF51735">
    <property type="entry name" value="NAD(P)-binding Rossmann-fold domains"/>
    <property type="match status" value="1"/>
</dbReference>
<dbReference type="PRINTS" id="PR00081">
    <property type="entry name" value="GDHRDH"/>
</dbReference>
<evidence type="ECO:0000256" key="3">
    <source>
        <dbReference type="RuleBase" id="RU000363"/>
    </source>
</evidence>
<organism evidence="4 5">
    <name type="scientific">Chondromyces crocatus</name>
    <dbReference type="NCBI Taxonomy" id="52"/>
    <lineage>
        <taxon>Bacteria</taxon>
        <taxon>Pseudomonadati</taxon>
        <taxon>Myxococcota</taxon>
        <taxon>Polyangia</taxon>
        <taxon>Polyangiales</taxon>
        <taxon>Polyangiaceae</taxon>
        <taxon>Chondromyces</taxon>
    </lineage>
</organism>
<evidence type="ECO:0000256" key="1">
    <source>
        <dbReference type="ARBA" id="ARBA00006484"/>
    </source>
</evidence>
<dbReference type="AlphaFoldDB" id="A0A0K1EMB6"/>
<dbReference type="Gene3D" id="3.40.50.720">
    <property type="entry name" value="NAD(P)-binding Rossmann-like Domain"/>
    <property type="match status" value="1"/>
</dbReference>
<dbReference type="KEGG" id="ccro:CMC5_059740"/>
<dbReference type="Pfam" id="PF00106">
    <property type="entry name" value="adh_short"/>
    <property type="match status" value="1"/>
</dbReference>
<reference evidence="4 5" key="1">
    <citation type="submission" date="2015-07" db="EMBL/GenBank/DDBJ databases">
        <title>Genome analysis of myxobacterium Chondromyces crocatus Cm c5 reveals a high potential for natural compound synthesis and the genetic basis for the loss of fruiting body formation.</title>
        <authorList>
            <person name="Zaburannyi N."/>
            <person name="Bunk B."/>
            <person name="Maier J."/>
            <person name="Overmann J."/>
            <person name="Mueller R."/>
        </authorList>
    </citation>
    <scope>NUCLEOTIDE SEQUENCE [LARGE SCALE GENOMIC DNA]</scope>
    <source>
        <strain evidence="4 5">Cm c5</strain>
    </source>
</reference>
<dbReference type="EMBL" id="CP012159">
    <property type="protein sequence ID" value="AKT41763.1"/>
    <property type="molecule type" value="Genomic_DNA"/>
</dbReference>
<protein>
    <submittedName>
        <fullName evidence="4">Short-chain dehydrogenase</fullName>
    </submittedName>
</protein>
<dbReference type="RefSeq" id="WP_082363540.1">
    <property type="nucleotide sequence ID" value="NZ_CP012159.1"/>
</dbReference>
<comment type="similarity">
    <text evidence="1 3">Belongs to the short-chain dehydrogenases/reductases (SDR) family.</text>
</comment>
<evidence type="ECO:0000313" key="5">
    <source>
        <dbReference type="Proteomes" id="UP000067626"/>
    </source>
</evidence>
<evidence type="ECO:0000256" key="2">
    <source>
        <dbReference type="ARBA" id="ARBA00023002"/>
    </source>
</evidence>
<gene>
    <name evidence="4" type="ORF">CMC5_059740</name>
</gene>
<dbReference type="GO" id="GO:0016491">
    <property type="term" value="F:oxidoreductase activity"/>
    <property type="evidence" value="ECO:0007669"/>
    <property type="project" value="UniProtKB-KW"/>
</dbReference>
<dbReference type="InterPro" id="IPR002347">
    <property type="entry name" value="SDR_fam"/>
</dbReference>
<accession>A0A0K1EMB6</accession>
<dbReference type="InterPro" id="IPR036291">
    <property type="entry name" value="NAD(P)-bd_dom_sf"/>
</dbReference>
<name>A0A0K1EMB6_CHOCO</name>
<dbReference type="PATRIC" id="fig|52.7.peg.6583"/>
<keyword evidence="2" id="KW-0560">Oxidoreductase</keyword>
<keyword evidence="5" id="KW-1185">Reference proteome</keyword>
<dbReference type="InterPro" id="IPR020904">
    <property type="entry name" value="Sc_DH/Rdtase_CS"/>
</dbReference>